<comment type="caution">
    <text evidence="1">The sequence shown here is derived from an EMBL/GenBank/DDBJ whole genome shotgun (WGS) entry which is preliminary data.</text>
</comment>
<reference evidence="1" key="1">
    <citation type="journal article" date="2014" name="Front. Microbiol.">
        <title>High frequency of phylogenetically diverse reductive dehalogenase-homologous genes in deep subseafloor sedimentary metagenomes.</title>
        <authorList>
            <person name="Kawai M."/>
            <person name="Futagami T."/>
            <person name="Toyoda A."/>
            <person name="Takaki Y."/>
            <person name="Nishi S."/>
            <person name="Hori S."/>
            <person name="Arai W."/>
            <person name="Tsubouchi T."/>
            <person name="Morono Y."/>
            <person name="Uchiyama I."/>
            <person name="Ito T."/>
            <person name="Fujiyama A."/>
            <person name="Inagaki F."/>
            <person name="Takami H."/>
        </authorList>
    </citation>
    <scope>NUCLEOTIDE SEQUENCE</scope>
    <source>
        <strain evidence="1">Expedition CK06-06</strain>
    </source>
</reference>
<dbReference type="EMBL" id="BARW01028837">
    <property type="protein sequence ID" value="GAJ15938.1"/>
    <property type="molecule type" value="Genomic_DNA"/>
</dbReference>
<evidence type="ECO:0000313" key="1">
    <source>
        <dbReference type="EMBL" id="GAJ15938.1"/>
    </source>
</evidence>
<accession>X1UEJ4</accession>
<protein>
    <submittedName>
        <fullName evidence="1">Uncharacterized protein</fullName>
    </submittedName>
</protein>
<organism evidence="1">
    <name type="scientific">marine sediment metagenome</name>
    <dbReference type="NCBI Taxonomy" id="412755"/>
    <lineage>
        <taxon>unclassified sequences</taxon>
        <taxon>metagenomes</taxon>
        <taxon>ecological metagenomes</taxon>
    </lineage>
</organism>
<sequence>MKKYPKCGTLMTQGSPHADGDAYQWECHNCGYIERVGREPQGVGEGMEAH</sequence>
<name>X1UEJ4_9ZZZZ</name>
<gene>
    <name evidence="1" type="ORF">S12H4_46471</name>
</gene>
<dbReference type="AlphaFoldDB" id="X1UEJ4"/>
<proteinExistence type="predicted"/>